<keyword evidence="2" id="KW-1185">Reference proteome</keyword>
<dbReference type="Proteomes" id="UP001141806">
    <property type="component" value="Unassembled WGS sequence"/>
</dbReference>
<gene>
    <name evidence="1" type="ORF">NE237_012959</name>
</gene>
<evidence type="ECO:0000313" key="2">
    <source>
        <dbReference type="Proteomes" id="UP001141806"/>
    </source>
</evidence>
<reference evidence="1" key="1">
    <citation type="journal article" date="2023" name="Plant J.">
        <title>The genome of the king protea, Protea cynaroides.</title>
        <authorList>
            <person name="Chang J."/>
            <person name="Duong T.A."/>
            <person name="Schoeman C."/>
            <person name="Ma X."/>
            <person name="Roodt D."/>
            <person name="Barker N."/>
            <person name="Li Z."/>
            <person name="Van de Peer Y."/>
            <person name="Mizrachi E."/>
        </authorList>
    </citation>
    <scope>NUCLEOTIDE SEQUENCE</scope>
    <source>
        <tissue evidence="1">Young leaves</tissue>
    </source>
</reference>
<accession>A0A9Q0JY41</accession>
<comment type="caution">
    <text evidence="1">The sequence shown here is derived from an EMBL/GenBank/DDBJ whole genome shotgun (WGS) entry which is preliminary data.</text>
</comment>
<name>A0A9Q0JY41_9MAGN</name>
<dbReference type="EMBL" id="JAMYWD010000011">
    <property type="protein sequence ID" value="KAJ4956176.1"/>
    <property type="molecule type" value="Genomic_DNA"/>
</dbReference>
<evidence type="ECO:0000313" key="1">
    <source>
        <dbReference type="EMBL" id="KAJ4956176.1"/>
    </source>
</evidence>
<sequence>MIFVAGEELFFKEGENLVRDLVDTKEGNVLVHFVLDLDESIEDHGTAFLKINLEVLQLGLGRILRIPSVDGEGLELGGILCLGLNQLGFSLRGMSSTSILWNSSITEIELQKQRMCNSSI</sequence>
<organism evidence="1 2">
    <name type="scientific">Protea cynaroides</name>
    <dbReference type="NCBI Taxonomy" id="273540"/>
    <lineage>
        <taxon>Eukaryota</taxon>
        <taxon>Viridiplantae</taxon>
        <taxon>Streptophyta</taxon>
        <taxon>Embryophyta</taxon>
        <taxon>Tracheophyta</taxon>
        <taxon>Spermatophyta</taxon>
        <taxon>Magnoliopsida</taxon>
        <taxon>Proteales</taxon>
        <taxon>Proteaceae</taxon>
        <taxon>Protea</taxon>
    </lineage>
</organism>
<dbReference type="AlphaFoldDB" id="A0A9Q0JY41"/>
<protein>
    <submittedName>
        <fullName evidence="1">Uncharacterized protein</fullName>
    </submittedName>
</protein>
<proteinExistence type="predicted"/>